<evidence type="ECO:0000313" key="3">
    <source>
        <dbReference type="Proteomes" id="UP000004691"/>
    </source>
</evidence>
<organism evidence="2 3">
    <name type="scientific">Saccharomonospora xinjiangensis XJ-54</name>
    <dbReference type="NCBI Taxonomy" id="882086"/>
    <lineage>
        <taxon>Bacteria</taxon>
        <taxon>Bacillati</taxon>
        <taxon>Actinomycetota</taxon>
        <taxon>Actinomycetes</taxon>
        <taxon>Pseudonocardiales</taxon>
        <taxon>Pseudonocardiaceae</taxon>
        <taxon>Saccharomonospora</taxon>
    </lineage>
</organism>
<dbReference type="AlphaFoldDB" id="I0V6N6"/>
<gene>
    <name evidence="2" type="ORF">SacxiDRAFT_3593</name>
</gene>
<sequence>MENGSVLKLSPATGAPASRAAARPVRVALPESYVCGGVTVIRSAPWGSTSGSDEPGDGGTRAWTALTPAVQLVMSFVANRRAASRPNTAAYTTAERTPLAMLVQSTSVAMRSIHANEKWVGRKSRRSPRAVI</sequence>
<accession>I0V6N6</accession>
<dbReference type="EMBL" id="JH636049">
    <property type="protein sequence ID" value="EID55789.1"/>
    <property type="molecule type" value="Genomic_DNA"/>
</dbReference>
<name>I0V6N6_9PSEU</name>
<feature type="compositionally biased region" description="Low complexity" evidence="1">
    <location>
        <begin position="10"/>
        <end position="21"/>
    </location>
</feature>
<dbReference type="HOGENOM" id="CLU_1915613_0_0_11"/>
<dbReference type="Proteomes" id="UP000004691">
    <property type="component" value="Unassembled WGS sequence"/>
</dbReference>
<evidence type="ECO:0000256" key="1">
    <source>
        <dbReference type="SAM" id="MobiDB-lite"/>
    </source>
</evidence>
<feature type="region of interest" description="Disordered" evidence="1">
    <location>
        <begin position="42"/>
        <end position="62"/>
    </location>
</feature>
<protein>
    <submittedName>
        <fullName evidence="2">Uncharacterized protein</fullName>
    </submittedName>
</protein>
<proteinExistence type="predicted"/>
<feature type="region of interest" description="Disordered" evidence="1">
    <location>
        <begin position="1"/>
        <end position="21"/>
    </location>
</feature>
<evidence type="ECO:0000313" key="2">
    <source>
        <dbReference type="EMBL" id="EID55789.1"/>
    </source>
</evidence>
<keyword evidence="3" id="KW-1185">Reference proteome</keyword>
<reference evidence="2 3" key="1">
    <citation type="submission" date="2012-01" db="EMBL/GenBank/DDBJ databases">
        <title>Improved High-Quality Draft sequence of Saccharomonospora xinjiangensis XJ-54.</title>
        <authorList>
            <consortium name="US DOE Joint Genome Institute"/>
            <person name="Lucas S."/>
            <person name="Han J."/>
            <person name="Lapidus A."/>
            <person name="Cheng J.-F."/>
            <person name="Goodwin L."/>
            <person name="Pitluck S."/>
            <person name="Peters L."/>
            <person name="Mikhailova N."/>
            <person name="Teshima H."/>
            <person name="Detter J.C."/>
            <person name="Han C."/>
            <person name="Tapia R."/>
            <person name="Land M."/>
            <person name="Hauser L."/>
            <person name="Kyrpides N."/>
            <person name="Ivanova N."/>
            <person name="Pagani I."/>
            <person name="Brambilla E.-M."/>
            <person name="Klenk H.-P."/>
            <person name="Woyke T."/>
        </authorList>
    </citation>
    <scope>NUCLEOTIDE SEQUENCE [LARGE SCALE GENOMIC DNA]</scope>
    <source>
        <strain evidence="2 3">XJ-54</strain>
    </source>
</reference>